<dbReference type="EMBL" id="CVRI01000011">
    <property type="protein sequence ID" value="CRK89224.1"/>
    <property type="molecule type" value="Genomic_DNA"/>
</dbReference>
<accession>A0A1J1HMD0</accession>
<sequence length="66" mass="7674">MIPRLTFLCPHNNISRKLENKNLKSGLWEYSMGTSHCFPFVQFTKQVAVVVLYISARLKTAYIQLQ</sequence>
<evidence type="ECO:0000313" key="1">
    <source>
        <dbReference type="EMBL" id="CRK89224.1"/>
    </source>
</evidence>
<organism evidence="1 2">
    <name type="scientific">Clunio marinus</name>
    <dbReference type="NCBI Taxonomy" id="568069"/>
    <lineage>
        <taxon>Eukaryota</taxon>
        <taxon>Metazoa</taxon>
        <taxon>Ecdysozoa</taxon>
        <taxon>Arthropoda</taxon>
        <taxon>Hexapoda</taxon>
        <taxon>Insecta</taxon>
        <taxon>Pterygota</taxon>
        <taxon>Neoptera</taxon>
        <taxon>Endopterygota</taxon>
        <taxon>Diptera</taxon>
        <taxon>Nematocera</taxon>
        <taxon>Chironomoidea</taxon>
        <taxon>Chironomidae</taxon>
        <taxon>Clunio</taxon>
    </lineage>
</organism>
<dbReference type="AlphaFoldDB" id="A0A1J1HMD0"/>
<name>A0A1J1HMD0_9DIPT</name>
<gene>
    <name evidence="1" type="ORF">CLUMA_CG002983</name>
</gene>
<protein>
    <submittedName>
        <fullName evidence="1">CLUMA_CG002983, isoform A</fullName>
    </submittedName>
</protein>
<evidence type="ECO:0000313" key="2">
    <source>
        <dbReference type="Proteomes" id="UP000183832"/>
    </source>
</evidence>
<dbReference type="Proteomes" id="UP000183832">
    <property type="component" value="Unassembled WGS sequence"/>
</dbReference>
<proteinExistence type="predicted"/>
<reference evidence="1 2" key="1">
    <citation type="submission" date="2015-04" db="EMBL/GenBank/DDBJ databases">
        <authorList>
            <person name="Syromyatnikov M.Y."/>
            <person name="Popov V.N."/>
        </authorList>
    </citation>
    <scope>NUCLEOTIDE SEQUENCE [LARGE SCALE GENOMIC DNA]</scope>
</reference>
<keyword evidence="2" id="KW-1185">Reference proteome</keyword>